<protein>
    <submittedName>
        <fullName evidence="1">Uncharacterized protein</fullName>
    </submittedName>
</protein>
<name>A0A9W8HTD1_9FUNG</name>
<comment type="caution">
    <text evidence="1">The sequence shown here is derived from an EMBL/GenBank/DDBJ whole genome shotgun (WGS) entry which is preliminary data.</text>
</comment>
<accession>A0A9W8HTD1</accession>
<proteinExistence type="predicted"/>
<evidence type="ECO:0000313" key="2">
    <source>
        <dbReference type="Proteomes" id="UP001140094"/>
    </source>
</evidence>
<dbReference type="OrthoDB" id="5521224at2759"/>
<organism evidence="1 2">
    <name type="scientific">Coemansia guatemalensis</name>
    <dbReference type="NCBI Taxonomy" id="2761395"/>
    <lineage>
        <taxon>Eukaryota</taxon>
        <taxon>Fungi</taxon>
        <taxon>Fungi incertae sedis</taxon>
        <taxon>Zoopagomycota</taxon>
        <taxon>Kickxellomycotina</taxon>
        <taxon>Kickxellomycetes</taxon>
        <taxon>Kickxellales</taxon>
        <taxon>Kickxellaceae</taxon>
        <taxon>Coemansia</taxon>
    </lineage>
</organism>
<dbReference type="AlphaFoldDB" id="A0A9W8HTD1"/>
<dbReference type="Proteomes" id="UP001140094">
    <property type="component" value="Unassembled WGS sequence"/>
</dbReference>
<sequence>LDYFVTAIKVAFAEDADFQSHFKLEFARGSNKESMCAQVLNLVSKYCQSKGADRPLRVLFCLDNYDALLKPRDGERFAQDYIRQLVRADSNYFFLVLSTSRNQYVPDFASMQFKVPQMFSEPEVSGAIRYFANRDIYRWTRESDGNRNLFHDLVRRNTENNPKAVMRLFYYMRTVRYERGDTFYNDLVECAAAFKNSPVSAENEARLSDYLVDIEQINADEATNLDINCQKLVPFSTFNNIHFNAETISSKRVVQDAHLLFHPFITVRRQHGMDGSKSLLLQFITPRAGARAMELVFKDPHNAIVEVSAFFGNGCQEKYYMGYAGANHLLRACNLEMLDSDELRFYSTRTDMHMLDIRRATEDCALEEMTRTIQTTASCSGIGAVAFHTHAAKEGECGPSKGMDFVLKHFRGKNMTAYIISAPYVGGADVSIIVDSIKKMSINPDYSFKRDKWSAVNRIISGIDTILKTHNTLFGSNTKIVMRLLTSSAAAKNQRWKDLKVLSGQLDFMAVSYSSTPAFEHDAIQQFK</sequence>
<reference evidence="1" key="1">
    <citation type="submission" date="2022-07" db="EMBL/GenBank/DDBJ databases">
        <title>Phylogenomic reconstructions and comparative analyses of Kickxellomycotina fungi.</title>
        <authorList>
            <person name="Reynolds N.K."/>
            <person name="Stajich J.E."/>
            <person name="Barry K."/>
            <person name="Grigoriev I.V."/>
            <person name="Crous P."/>
            <person name="Smith M.E."/>
        </authorList>
    </citation>
    <scope>NUCLEOTIDE SEQUENCE</scope>
    <source>
        <strain evidence="1">NRRL 1565</strain>
    </source>
</reference>
<dbReference type="EMBL" id="JANBUO010000781">
    <property type="protein sequence ID" value="KAJ2801635.1"/>
    <property type="molecule type" value="Genomic_DNA"/>
</dbReference>
<evidence type="ECO:0000313" key="1">
    <source>
        <dbReference type="EMBL" id="KAJ2801635.1"/>
    </source>
</evidence>
<gene>
    <name evidence="1" type="ORF">H4R20_003594</name>
</gene>
<keyword evidence="2" id="KW-1185">Reference proteome</keyword>
<feature type="non-terminal residue" evidence="1">
    <location>
        <position position="1"/>
    </location>
</feature>